<evidence type="ECO:0000256" key="3">
    <source>
        <dbReference type="ARBA" id="ARBA00023163"/>
    </source>
</evidence>
<dbReference type="SUPFAM" id="SSF55021">
    <property type="entry name" value="ACT-like"/>
    <property type="match status" value="1"/>
</dbReference>
<dbReference type="InterPro" id="IPR013321">
    <property type="entry name" value="Arc_rbn_hlx_hlx"/>
</dbReference>
<evidence type="ECO:0000313" key="5">
    <source>
        <dbReference type="EMBL" id="MDS0260999.1"/>
    </source>
</evidence>
<keyword evidence="3" id="KW-0804">Transcription</keyword>
<proteinExistence type="predicted"/>
<keyword evidence="2" id="KW-0238">DNA-binding</keyword>
<dbReference type="Pfam" id="PF08753">
    <property type="entry name" value="NikR_C"/>
    <property type="match status" value="1"/>
</dbReference>
<protein>
    <submittedName>
        <fullName evidence="5">CopG family ribbon-helix-helix protein</fullName>
    </submittedName>
</protein>
<comment type="caution">
    <text evidence="5">The sequence shown here is derived from an EMBL/GenBank/DDBJ whole genome shotgun (WGS) entry which is preliminary data.</text>
</comment>
<organism evidence="5 6">
    <name type="scientific">Haloarcula saliterrae</name>
    <dbReference type="NCBI Taxonomy" id="2950534"/>
    <lineage>
        <taxon>Archaea</taxon>
        <taxon>Methanobacteriati</taxon>
        <taxon>Methanobacteriota</taxon>
        <taxon>Stenosarchaea group</taxon>
        <taxon>Halobacteria</taxon>
        <taxon>Halobacteriales</taxon>
        <taxon>Haloarculaceae</taxon>
        <taxon>Haloarcula</taxon>
    </lineage>
</organism>
<dbReference type="PANTHER" id="PTHR34719:SF3">
    <property type="entry name" value="NICKEL-RESPONSIVE REGULATOR-RELATED"/>
    <property type="match status" value="1"/>
</dbReference>
<dbReference type="Gene3D" id="1.10.1220.10">
    <property type="entry name" value="Met repressor-like"/>
    <property type="match status" value="1"/>
</dbReference>
<keyword evidence="1" id="KW-0805">Transcription regulation</keyword>
<dbReference type="InterPro" id="IPR050192">
    <property type="entry name" value="CopG/NikR_regulator"/>
</dbReference>
<dbReference type="SUPFAM" id="SSF47598">
    <property type="entry name" value="Ribbon-helix-helix"/>
    <property type="match status" value="1"/>
</dbReference>
<dbReference type="InterPro" id="IPR014864">
    <property type="entry name" value="TF_NikR_Ni-bd_C"/>
</dbReference>
<gene>
    <name evidence="5" type="ORF">NDI56_16480</name>
</gene>
<evidence type="ECO:0000259" key="4">
    <source>
        <dbReference type="Pfam" id="PF08753"/>
    </source>
</evidence>
<dbReference type="Proteomes" id="UP001259659">
    <property type="component" value="Unassembled WGS sequence"/>
</dbReference>
<dbReference type="Gene3D" id="3.30.70.1150">
    <property type="entry name" value="ACT-like. Chain A, domain 2"/>
    <property type="match status" value="1"/>
</dbReference>
<evidence type="ECO:0000256" key="2">
    <source>
        <dbReference type="ARBA" id="ARBA00023125"/>
    </source>
</evidence>
<dbReference type="EMBL" id="JAMQON010000005">
    <property type="protein sequence ID" value="MDS0260999.1"/>
    <property type="molecule type" value="Genomic_DNA"/>
</dbReference>
<keyword evidence="6" id="KW-1185">Reference proteome</keyword>
<evidence type="ECO:0000256" key="1">
    <source>
        <dbReference type="ARBA" id="ARBA00023015"/>
    </source>
</evidence>
<sequence>MPEALLDRLDTFADEHGYSGRSEVFREASRTLLGEFQQGATDGSTHSCTVTAVFDYGQSAVQQQLTGIRHENGDIVSGTTHAHVSDEYCVELFVLRGTTEEIAGFVNSVRAVPDVRTVEYSILPLGVELSEQALQ</sequence>
<dbReference type="InterPro" id="IPR010985">
    <property type="entry name" value="Ribbon_hlx_hlx"/>
</dbReference>
<accession>A0ABU2FFG2</accession>
<dbReference type="InterPro" id="IPR027271">
    <property type="entry name" value="Acetolactate_synth/TF_NikR_C"/>
</dbReference>
<name>A0ABU2FFG2_9EURY</name>
<evidence type="ECO:0000313" key="6">
    <source>
        <dbReference type="Proteomes" id="UP001259659"/>
    </source>
</evidence>
<dbReference type="PANTHER" id="PTHR34719">
    <property type="entry name" value="NICKEL-RESPONSIVE REGULATOR"/>
    <property type="match status" value="1"/>
</dbReference>
<feature type="domain" description="Transcription factor NikR nickel binding C-terminal" evidence="4">
    <location>
        <begin position="48"/>
        <end position="122"/>
    </location>
</feature>
<dbReference type="InterPro" id="IPR045865">
    <property type="entry name" value="ACT-like_dom_sf"/>
</dbReference>
<reference evidence="5 6" key="1">
    <citation type="submission" date="2022-06" db="EMBL/GenBank/DDBJ databases">
        <title>Haloarcula sp. a new haloarchaeum isolate from saline soil.</title>
        <authorList>
            <person name="Strakova D."/>
            <person name="Galisteo C."/>
            <person name="Sanchez-Porro C."/>
            <person name="Ventosa A."/>
        </authorList>
    </citation>
    <scope>NUCLEOTIDE SEQUENCE [LARGE SCALE GENOMIC DNA]</scope>
    <source>
        <strain evidence="5 6">S1CR25-12</strain>
    </source>
</reference>
<dbReference type="CDD" id="cd22231">
    <property type="entry name" value="RHH_NikR_HicB-like"/>
    <property type="match status" value="1"/>
</dbReference>